<protein>
    <submittedName>
        <fullName evidence="2">DUF2254 domain-containing protein</fullName>
    </submittedName>
</protein>
<dbReference type="Proteomes" id="UP000478148">
    <property type="component" value="Unassembled WGS sequence"/>
</dbReference>
<feature type="transmembrane region" description="Helical" evidence="1">
    <location>
        <begin position="137"/>
        <end position="157"/>
    </location>
</feature>
<organism evidence="2 3">
    <name type="scientific">Verrucosispora sioxanthis</name>
    <dbReference type="NCBI Taxonomy" id="2499994"/>
    <lineage>
        <taxon>Bacteria</taxon>
        <taxon>Bacillati</taxon>
        <taxon>Actinomycetota</taxon>
        <taxon>Actinomycetes</taxon>
        <taxon>Micromonosporales</taxon>
        <taxon>Micromonosporaceae</taxon>
        <taxon>Micromonospora</taxon>
    </lineage>
</organism>
<proteinExistence type="predicted"/>
<reference evidence="2 3" key="1">
    <citation type="submission" date="2020-02" db="EMBL/GenBank/DDBJ databases">
        <title>Draft Genome Sequence of Verrucosispora sp. Strain CWR15, Isolated from Gulf of Mexico Sponge.</title>
        <authorList>
            <person name="Kennedy S.J."/>
            <person name="Cella E."/>
            <person name="Azarian T."/>
            <person name="Baker B.J."/>
            <person name="Shaw L.N."/>
        </authorList>
    </citation>
    <scope>NUCLEOTIDE SEQUENCE [LARGE SCALE GENOMIC DNA]</scope>
    <source>
        <strain evidence="2 3">CWR15</strain>
    </source>
</reference>
<keyword evidence="1" id="KW-1133">Transmembrane helix</keyword>
<evidence type="ECO:0000313" key="3">
    <source>
        <dbReference type="Proteomes" id="UP000478148"/>
    </source>
</evidence>
<feature type="transmembrane region" description="Helical" evidence="1">
    <location>
        <begin position="20"/>
        <end position="41"/>
    </location>
</feature>
<keyword evidence="1" id="KW-0472">Membrane</keyword>
<comment type="caution">
    <text evidence="2">The sequence shown here is derived from an EMBL/GenBank/DDBJ whole genome shotgun (WGS) entry which is preliminary data.</text>
</comment>
<keyword evidence="3" id="KW-1185">Reference proteome</keyword>
<feature type="transmembrane region" description="Helical" evidence="1">
    <location>
        <begin position="61"/>
        <end position="84"/>
    </location>
</feature>
<sequence length="396" mass="42684">MSRPRTGAARLAEIRQSFWLIPALFAASAVVLAIGLSVLELRLRLPVESILPSGPPGARSLLSSIITAMISFTALVFSITVVALQLASSQYSPRVLRTFLQDRVIQSTLGTFVATFLFAMVVLAALPARDSDRLPELSLAVSMSLVLASTGMFIYYLHHITTVMRVSHIIVAIGAQTRRTIDRHVPEHEEPVEVVGEVVQVLPAAAPGLVTSVDLALLARLAREHDCAITVVPAPGDFVVAGAPLLHCHRLPGVEPRPLPDERVAHSVTIDVERTPGQDVGFGLRQLGDIAARALSPASNDVTTAVRAVQEAHDLLRRLATRPDPVGIVRDDDGTVRVLANQPTYDTYLAMIVDELRNTADGEPRISRLLDAVVADLDSVALPVHRPAIRRRLPAS</sequence>
<dbReference type="InterPro" id="IPR018723">
    <property type="entry name" value="DUF2254_membrane"/>
</dbReference>
<gene>
    <name evidence="2" type="ORF">ENC19_25660</name>
</gene>
<feature type="transmembrane region" description="Helical" evidence="1">
    <location>
        <begin position="104"/>
        <end position="125"/>
    </location>
</feature>
<evidence type="ECO:0000313" key="2">
    <source>
        <dbReference type="EMBL" id="NGM15774.1"/>
    </source>
</evidence>
<dbReference type="Pfam" id="PF10011">
    <property type="entry name" value="DUF2254"/>
    <property type="match status" value="1"/>
</dbReference>
<dbReference type="EMBL" id="SAIY01000011">
    <property type="protein sequence ID" value="NGM15774.1"/>
    <property type="molecule type" value="Genomic_DNA"/>
</dbReference>
<dbReference type="AlphaFoldDB" id="A0A6M1LCD1"/>
<accession>A0A6M1LCD1</accession>
<evidence type="ECO:0000256" key="1">
    <source>
        <dbReference type="SAM" id="Phobius"/>
    </source>
</evidence>
<name>A0A6M1LCD1_9ACTN</name>
<keyword evidence="1" id="KW-0812">Transmembrane</keyword>
<dbReference type="RefSeq" id="WP_164449626.1">
    <property type="nucleotide sequence ID" value="NZ_SAIY01000011.1"/>
</dbReference>